<dbReference type="OrthoDB" id="2195230at2"/>
<proteinExistence type="predicted"/>
<dbReference type="STRING" id="519424.AZF04_09765"/>
<dbReference type="EMBL" id="LTAO01000034">
    <property type="protein sequence ID" value="KYG28179.1"/>
    <property type="molecule type" value="Genomic_DNA"/>
</dbReference>
<feature type="coiled-coil region" evidence="1">
    <location>
        <begin position="23"/>
        <end position="70"/>
    </location>
</feature>
<reference evidence="2" key="1">
    <citation type="submission" date="2016-02" db="EMBL/GenBank/DDBJ databases">
        <title>Genome sequence of Bacillus trypoxylicola KCTC 13244(T).</title>
        <authorList>
            <person name="Jeong H."/>
            <person name="Park S.-H."/>
            <person name="Choi S.-K."/>
        </authorList>
    </citation>
    <scope>NUCLEOTIDE SEQUENCE [LARGE SCALE GENOMIC DNA]</scope>
    <source>
        <strain evidence="2">KCTC 13244</strain>
    </source>
</reference>
<evidence type="ECO:0000313" key="3">
    <source>
        <dbReference type="Proteomes" id="UP000075806"/>
    </source>
</evidence>
<protein>
    <submittedName>
        <fullName evidence="2">Uncharacterized protein</fullName>
    </submittedName>
</protein>
<comment type="caution">
    <text evidence="2">The sequence shown here is derived from an EMBL/GenBank/DDBJ whole genome shotgun (WGS) entry which is preliminary data.</text>
</comment>
<gene>
    <name evidence="2" type="ORF">AZF04_09765</name>
</gene>
<dbReference type="RefSeq" id="WP_061949603.1">
    <property type="nucleotide sequence ID" value="NZ_LTAO01000034.1"/>
</dbReference>
<evidence type="ECO:0000313" key="2">
    <source>
        <dbReference type="EMBL" id="KYG28179.1"/>
    </source>
</evidence>
<name>A0A162D5H4_9BACI</name>
<organism evidence="2 3">
    <name type="scientific">Alkalihalobacillus trypoxylicola</name>
    <dbReference type="NCBI Taxonomy" id="519424"/>
    <lineage>
        <taxon>Bacteria</taxon>
        <taxon>Bacillati</taxon>
        <taxon>Bacillota</taxon>
        <taxon>Bacilli</taxon>
        <taxon>Bacillales</taxon>
        <taxon>Bacillaceae</taxon>
        <taxon>Alkalihalobacillus</taxon>
    </lineage>
</organism>
<dbReference type="Proteomes" id="UP000075806">
    <property type="component" value="Unassembled WGS sequence"/>
</dbReference>
<keyword evidence="1" id="KW-0175">Coiled coil</keyword>
<keyword evidence="3" id="KW-1185">Reference proteome</keyword>
<accession>A0A162D5H4</accession>
<dbReference type="AlphaFoldDB" id="A0A162D5H4"/>
<sequence>MAIKINTQKTEIPVQLGELTFTIDASDESMNKLNKTYKQFKEEAQSMQSKENYEEDLEQSRKMLKGAYDALLGKGSFEEVYNQTPSLLLLADYFVQICESLDEEFKKMGIKKSQADKAKKYLKNNKK</sequence>
<evidence type="ECO:0000256" key="1">
    <source>
        <dbReference type="SAM" id="Coils"/>
    </source>
</evidence>